<keyword evidence="9" id="KW-1185">Reference proteome</keyword>
<keyword evidence="3 6" id="KW-0812">Transmembrane</keyword>
<dbReference type="GO" id="GO:0140359">
    <property type="term" value="F:ABC-type transporter activity"/>
    <property type="evidence" value="ECO:0007669"/>
    <property type="project" value="InterPro"/>
</dbReference>
<name>A0A7U7G9B4_9GAMM</name>
<dbReference type="PANTHER" id="PTHR43332">
    <property type="entry name" value="INNER MEMBRANE TRANSPORT PERMEASE YADH-RELATED"/>
    <property type="match status" value="1"/>
</dbReference>
<evidence type="ECO:0000256" key="4">
    <source>
        <dbReference type="ARBA" id="ARBA00022989"/>
    </source>
</evidence>
<dbReference type="InterPro" id="IPR052522">
    <property type="entry name" value="ABC-2_transport_permease"/>
</dbReference>
<dbReference type="EMBL" id="CBTK010000047">
    <property type="protein sequence ID" value="CDH43953.1"/>
    <property type="molecule type" value="Genomic_DNA"/>
</dbReference>
<keyword evidence="6" id="KW-0813">Transport</keyword>
<feature type="transmembrane region" description="Helical" evidence="6">
    <location>
        <begin position="70"/>
        <end position="93"/>
    </location>
</feature>
<comment type="subcellular location">
    <subcellularLocation>
        <location evidence="6">Cell inner membrane</location>
        <topology evidence="6">Multi-pass membrane protein</topology>
    </subcellularLocation>
    <subcellularLocation>
        <location evidence="1">Membrane</location>
        <topology evidence="1">Multi-pass membrane protein</topology>
    </subcellularLocation>
</comment>
<evidence type="ECO:0000313" key="8">
    <source>
        <dbReference type="EMBL" id="CDH43953.1"/>
    </source>
</evidence>
<gene>
    <name evidence="8" type="primary">yadH</name>
    <name evidence="8" type="ORF">BN874_1400012</name>
</gene>
<sequence length="265" mass="29308">MIAHPPYARTVRTQLIALQTILLKETLRFLRIWIQTLIPPAVTVLLYFIIFGKLIGAQLGPVDGLSYSQYIAPGLIMMAVITNAYSNVVSSFFSAKFQRHIEEMLVSPLPNTIIVLGFVGGGVARGLAVGMVVTAVSLFFTDLHWQHPLLTLAVMILTSLLFALAGLINGIFAKSFDDVSLVPTFVLTPLTYFGGIFYSINMLPPFWQDASRFNPILYMVNAFRYGILGVSDIDIRLAFTIILLLIAALFGYSLWLLDRGTGIRT</sequence>
<organism evidence="8 9">
    <name type="scientific">Candidatus Contendobacter odensis Run_B_J11</name>
    <dbReference type="NCBI Taxonomy" id="1400861"/>
    <lineage>
        <taxon>Bacteria</taxon>
        <taxon>Pseudomonadati</taxon>
        <taxon>Pseudomonadota</taxon>
        <taxon>Gammaproteobacteria</taxon>
        <taxon>Candidatus Competibacteraceae</taxon>
        <taxon>Candidatus Contendibacter</taxon>
    </lineage>
</organism>
<dbReference type="NCBIfam" id="NF011648">
    <property type="entry name" value="PRK15066.1"/>
    <property type="match status" value="1"/>
</dbReference>
<dbReference type="Pfam" id="PF01061">
    <property type="entry name" value="ABC2_membrane"/>
    <property type="match status" value="1"/>
</dbReference>
<dbReference type="RefSeq" id="WP_230314322.1">
    <property type="nucleotide sequence ID" value="NZ_CBTK010000047.1"/>
</dbReference>
<dbReference type="PRINTS" id="PR00164">
    <property type="entry name" value="ABC2TRNSPORT"/>
</dbReference>
<keyword evidence="5 6" id="KW-0472">Membrane</keyword>
<comment type="similarity">
    <text evidence="2 6">Belongs to the ABC-2 integral membrane protein family.</text>
</comment>
<comment type="caution">
    <text evidence="8">The sequence shown here is derived from an EMBL/GenBank/DDBJ whole genome shotgun (WGS) entry which is preliminary data.</text>
</comment>
<feature type="transmembrane region" description="Helical" evidence="6">
    <location>
        <begin position="152"/>
        <end position="172"/>
    </location>
</feature>
<dbReference type="PROSITE" id="PS51012">
    <property type="entry name" value="ABC_TM2"/>
    <property type="match status" value="1"/>
</dbReference>
<evidence type="ECO:0000313" key="9">
    <source>
        <dbReference type="Proteomes" id="UP000019184"/>
    </source>
</evidence>
<keyword evidence="6" id="KW-1003">Cell membrane</keyword>
<feature type="transmembrane region" description="Helical" evidence="6">
    <location>
        <begin position="237"/>
        <end position="257"/>
    </location>
</feature>
<dbReference type="Proteomes" id="UP000019184">
    <property type="component" value="Unassembled WGS sequence"/>
</dbReference>
<feature type="transmembrane region" description="Helical" evidence="6">
    <location>
        <begin position="32"/>
        <end position="50"/>
    </location>
</feature>
<evidence type="ECO:0000259" key="7">
    <source>
        <dbReference type="PROSITE" id="PS51012"/>
    </source>
</evidence>
<feature type="transmembrane region" description="Helical" evidence="6">
    <location>
        <begin position="113"/>
        <end position="140"/>
    </location>
</feature>
<evidence type="ECO:0000256" key="3">
    <source>
        <dbReference type="ARBA" id="ARBA00022692"/>
    </source>
</evidence>
<protein>
    <recommendedName>
        <fullName evidence="6">Transport permease protein</fullName>
    </recommendedName>
</protein>
<evidence type="ECO:0000256" key="2">
    <source>
        <dbReference type="ARBA" id="ARBA00007783"/>
    </source>
</evidence>
<reference evidence="8 9" key="1">
    <citation type="journal article" date="2014" name="ISME J.">
        <title>Candidatus Competibacter-lineage genomes retrieved from metagenomes reveal functional metabolic diversity.</title>
        <authorList>
            <person name="McIlroy S.J."/>
            <person name="Albertsen M."/>
            <person name="Andresen E.K."/>
            <person name="Saunders A.M."/>
            <person name="Kristiansen R."/>
            <person name="Stokholm-Bjerregaard M."/>
            <person name="Nielsen K.L."/>
            <person name="Nielsen P.H."/>
        </authorList>
    </citation>
    <scope>NUCLEOTIDE SEQUENCE [LARGE SCALE GENOMIC DNA]</scope>
    <source>
        <strain evidence="8 9">Run_B_J11</strain>
    </source>
</reference>
<keyword evidence="4 6" id="KW-1133">Transmembrane helix</keyword>
<evidence type="ECO:0000256" key="1">
    <source>
        <dbReference type="ARBA" id="ARBA00004141"/>
    </source>
</evidence>
<dbReference type="GO" id="GO:0043190">
    <property type="term" value="C:ATP-binding cassette (ABC) transporter complex"/>
    <property type="evidence" value="ECO:0007669"/>
    <property type="project" value="InterPro"/>
</dbReference>
<proteinExistence type="inferred from homology"/>
<dbReference type="PIRSF" id="PIRSF006648">
    <property type="entry name" value="DrrB"/>
    <property type="match status" value="1"/>
</dbReference>
<dbReference type="PANTHER" id="PTHR43332:SF2">
    <property type="entry name" value="INNER MEMBRANE TRANSPORT PERMEASE YADH"/>
    <property type="match status" value="1"/>
</dbReference>
<feature type="transmembrane region" description="Helical" evidence="6">
    <location>
        <begin position="179"/>
        <end position="200"/>
    </location>
</feature>
<evidence type="ECO:0000256" key="6">
    <source>
        <dbReference type="RuleBase" id="RU361157"/>
    </source>
</evidence>
<dbReference type="InterPro" id="IPR047817">
    <property type="entry name" value="ABC2_TM_bact-type"/>
</dbReference>
<evidence type="ECO:0000256" key="5">
    <source>
        <dbReference type="ARBA" id="ARBA00023136"/>
    </source>
</evidence>
<accession>A0A7U7G9B4</accession>
<dbReference type="AlphaFoldDB" id="A0A7U7G9B4"/>
<dbReference type="InterPro" id="IPR000412">
    <property type="entry name" value="ABC_2_transport"/>
</dbReference>
<dbReference type="InterPro" id="IPR013525">
    <property type="entry name" value="ABC2_TM"/>
</dbReference>
<feature type="domain" description="ABC transmembrane type-2" evidence="7">
    <location>
        <begin position="31"/>
        <end position="260"/>
    </location>
</feature>